<keyword evidence="1" id="KW-0812">Transmembrane</keyword>
<feature type="transmembrane region" description="Helical" evidence="1">
    <location>
        <begin position="197"/>
        <end position="218"/>
    </location>
</feature>
<evidence type="ECO:0000256" key="1">
    <source>
        <dbReference type="SAM" id="Phobius"/>
    </source>
</evidence>
<accession>A0A5J4USW6</accession>
<evidence type="ECO:0000313" key="3">
    <source>
        <dbReference type="Proteomes" id="UP000324800"/>
    </source>
</evidence>
<sequence length="364" mass="38946">IGKNHVGYYYIAKVINTLLILEKDIIVYIQVPDIGQLVDCVLISALPRSLQLINRTEQQVLTGSAASSNKVIISGFSAGIIVQAKQSVIQSYRYNEAQFLVSTGNSLNIGLSQFKSITPEKVISLGQRQKKAVVAEAAATYSKGTSINTPQWRLPQTILSNGATVTLLLTVSAVVAVLVPLKFVLDLANSVGDNIPYVKLILFNYIPIVLAGILIVQLTQQVQTQQQVALPLAPSGARVYLVPPEVKVFLGQSKNSCLDNAKDQGSIVNVLRTSFSAEYDETQSECDAFDKRAKQSDALNDICLKNFGSKILHGVTTAAKWVAPVLHKVMGAVSGPLGAINPTAGMIARGVGGAAGMANKFLNR</sequence>
<dbReference type="AlphaFoldDB" id="A0A5J4USW6"/>
<protein>
    <submittedName>
        <fullName evidence="2">Uncharacterized protein</fullName>
    </submittedName>
</protein>
<dbReference type="EMBL" id="SNRW01013071">
    <property type="protein sequence ID" value="KAA6373031.1"/>
    <property type="molecule type" value="Genomic_DNA"/>
</dbReference>
<proteinExistence type="predicted"/>
<keyword evidence="1" id="KW-1133">Transmembrane helix</keyword>
<evidence type="ECO:0000313" key="2">
    <source>
        <dbReference type="EMBL" id="KAA6373031.1"/>
    </source>
</evidence>
<keyword evidence="1" id="KW-0472">Membrane</keyword>
<organism evidence="2 3">
    <name type="scientific">Streblomastix strix</name>
    <dbReference type="NCBI Taxonomy" id="222440"/>
    <lineage>
        <taxon>Eukaryota</taxon>
        <taxon>Metamonada</taxon>
        <taxon>Preaxostyla</taxon>
        <taxon>Oxymonadida</taxon>
        <taxon>Streblomastigidae</taxon>
        <taxon>Streblomastix</taxon>
    </lineage>
</organism>
<dbReference type="Proteomes" id="UP000324800">
    <property type="component" value="Unassembled WGS sequence"/>
</dbReference>
<feature type="non-terminal residue" evidence="2">
    <location>
        <position position="1"/>
    </location>
</feature>
<reference evidence="2 3" key="1">
    <citation type="submission" date="2019-03" db="EMBL/GenBank/DDBJ databases">
        <title>Single cell metagenomics reveals metabolic interactions within the superorganism composed of flagellate Streblomastix strix and complex community of Bacteroidetes bacteria on its surface.</title>
        <authorList>
            <person name="Treitli S.C."/>
            <person name="Kolisko M."/>
            <person name="Husnik F."/>
            <person name="Keeling P."/>
            <person name="Hampl V."/>
        </authorList>
    </citation>
    <scope>NUCLEOTIDE SEQUENCE [LARGE SCALE GENOMIC DNA]</scope>
    <source>
        <strain evidence="2">ST1C</strain>
    </source>
</reference>
<comment type="caution">
    <text evidence="2">The sequence shown here is derived from an EMBL/GenBank/DDBJ whole genome shotgun (WGS) entry which is preliminary data.</text>
</comment>
<gene>
    <name evidence="2" type="ORF">EZS28_031441</name>
</gene>
<feature type="transmembrane region" description="Helical" evidence="1">
    <location>
        <begin position="163"/>
        <end position="185"/>
    </location>
</feature>
<name>A0A5J4USW6_9EUKA</name>